<keyword evidence="6 7" id="KW-0472">Membrane</keyword>
<dbReference type="Gene3D" id="3.30.70.100">
    <property type="match status" value="1"/>
</dbReference>
<dbReference type="PANTHER" id="PTHR30221">
    <property type="entry name" value="SMALL-CONDUCTANCE MECHANOSENSITIVE CHANNEL"/>
    <property type="match status" value="1"/>
</dbReference>
<dbReference type="SUPFAM" id="SSF82861">
    <property type="entry name" value="Mechanosensitive channel protein MscS (YggB), transmembrane region"/>
    <property type="match status" value="1"/>
</dbReference>
<evidence type="ECO:0000259" key="9">
    <source>
        <dbReference type="Pfam" id="PF21082"/>
    </source>
</evidence>
<dbReference type="InterPro" id="IPR006685">
    <property type="entry name" value="MscS_channel_2nd"/>
</dbReference>
<feature type="domain" description="Mechanosensitive ion channel MscS" evidence="8">
    <location>
        <begin position="98"/>
        <end position="164"/>
    </location>
</feature>
<organism evidence="11 12">
    <name type="scientific">Candidatus Fimisoma avicola</name>
    <dbReference type="NCBI Taxonomy" id="2840826"/>
    <lineage>
        <taxon>Bacteria</taxon>
        <taxon>Bacillati</taxon>
        <taxon>Bacillota</taxon>
        <taxon>Clostridia</taxon>
        <taxon>Eubacteriales</taxon>
        <taxon>Candidatus Fimisoma</taxon>
    </lineage>
</organism>
<feature type="transmembrane region" description="Helical" evidence="7">
    <location>
        <begin position="12"/>
        <end position="33"/>
    </location>
</feature>
<dbReference type="InterPro" id="IPR045275">
    <property type="entry name" value="MscS_archaea/bacteria_type"/>
</dbReference>
<feature type="transmembrane region" description="Helical" evidence="7">
    <location>
        <begin position="53"/>
        <end position="72"/>
    </location>
</feature>
<evidence type="ECO:0000256" key="3">
    <source>
        <dbReference type="ARBA" id="ARBA00022475"/>
    </source>
</evidence>
<evidence type="ECO:0000256" key="7">
    <source>
        <dbReference type="SAM" id="Phobius"/>
    </source>
</evidence>
<dbReference type="InterPro" id="IPR023408">
    <property type="entry name" value="MscS_beta-dom_sf"/>
</dbReference>
<dbReference type="InterPro" id="IPR011066">
    <property type="entry name" value="MscS_channel_C_sf"/>
</dbReference>
<dbReference type="Pfam" id="PF21082">
    <property type="entry name" value="MS_channel_3rd"/>
    <property type="match status" value="1"/>
</dbReference>
<reference evidence="11" key="1">
    <citation type="submission" date="2020-10" db="EMBL/GenBank/DDBJ databases">
        <authorList>
            <person name="Gilroy R."/>
        </authorList>
    </citation>
    <scope>NUCLEOTIDE SEQUENCE</scope>
    <source>
        <strain evidence="11">11300</strain>
    </source>
</reference>
<evidence type="ECO:0000256" key="4">
    <source>
        <dbReference type="ARBA" id="ARBA00022692"/>
    </source>
</evidence>
<name>A0A9D1I645_9FIRM</name>
<keyword evidence="4 7" id="KW-0812">Transmembrane</keyword>
<dbReference type="Pfam" id="PF00924">
    <property type="entry name" value="MS_channel_2nd"/>
    <property type="match status" value="1"/>
</dbReference>
<sequence length="264" mass="28726">MLNFSKLKDMEILYVILGAAAILAIGLLLIKIITALSKKALMRTGLDESMHKFIINVLKIVLYIIMIVVLLGHLRVPTAPLVTVLGAAGAAIALALKDSLGNIAGGVLILANKPFKKGDVIDVAGTEGIVDSIDLFVTTLKTFDNKVVTVPNGTVTTSVIVNYSMEDMRRVDCVFGVSYDSDISAAKDVLLAVAESSPDILMEPAPIIGVAEYQESSIALDLKVWCETSRYYDVKYYLEEEVKAAFDKAKITIPYPRMDVRVRE</sequence>
<dbReference type="Proteomes" id="UP000824091">
    <property type="component" value="Unassembled WGS sequence"/>
</dbReference>
<dbReference type="InterPro" id="IPR049142">
    <property type="entry name" value="MS_channel_1st"/>
</dbReference>
<proteinExistence type="inferred from homology"/>
<dbReference type="PANTHER" id="PTHR30221:SF1">
    <property type="entry name" value="SMALL-CONDUCTANCE MECHANOSENSITIVE CHANNEL"/>
    <property type="match status" value="1"/>
</dbReference>
<accession>A0A9D1I645</accession>
<comment type="subcellular location">
    <subcellularLocation>
        <location evidence="1">Cell membrane</location>
        <topology evidence="1">Multi-pass membrane protein</topology>
    </subcellularLocation>
</comment>
<evidence type="ECO:0000313" key="12">
    <source>
        <dbReference type="Proteomes" id="UP000824091"/>
    </source>
</evidence>
<dbReference type="InterPro" id="IPR006686">
    <property type="entry name" value="MscS_channel_CS"/>
</dbReference>
<gene>
    <name evidence="11" type="ORF">IAD16_05950</name>
</gene>
<reference evidence="11" key="2">
    <citation type="journal article" date="2021" name="PeerJ">
        <title>Extensive microbial diversity within the chicken gut microbiome revealed by metagenomics and culture.</title>
        <authorList>
            <person name="Gilroy R."/>
            <person name="Ravi A."/>
            <person name="Getino M."/>
            <person name="Pursley I."/>
            <person name="Horton D.L."/>
            <person name="Alikhan N.F."/>
            <person name="Baker D."/>
            <person name="Gharbi K."/>
            <person name="Hall N."/>
            <person name="Watson M."/>
            <person name="Adriaenssens E.M."/>
            <person name="Foster-Nyarko E."/>
            <person name="Jarju S."/>
            <person name="Secka A."/>
            <person name="Antonio M."/>
            <person name="Oren A."/>
            <person name="Chaudhuri R.R."/>
            <person name="La Ragione R."/>
            <person name="Hildebrand F."/>
            <person name="Pallen M.J."/>
        </authorList>
    </citation>
    <scope>NUCLEOTIDE SEQUENCE</scope>
    <source>
        <strain evidence="11">11300</strain>
    </source>
</reference>
<keyword evidence="3" id="KW-1003">Cell membrane</keyword>
<dbReference type="SUPFAM" id="SSF82689">
    <property type="entry name" value="Mechanosensitive channel protein MscS (YggB), C-terminal domain"/>
    <property type="match status" value="1"/>
</dbReference>
<dbReference type="EMBL" id="DVMO01000087">
    <property type="protein sequence ID" value="HIU27903.1"/>
    <property type="molecule type" value="Genomic_DNA"/>
</dbReference>
<dbReference type="Pfam" id="PF21088">
    <property type="entry name" value="MS_channel_1st"/>
    <property type="match status" value="1"/>
</dbReference>
<dbReference type="GO" id="GO:0008381">
    <property type="term" value="F:mechanosensitive monoatomic ion channel activity"/>
    <property type="evidence" value="ECO:0007669"/>
    <property type="project" value="InterPro"/>
</dbReference>
<evidence type="ECO:0000259" key="8">
    <source>
        <dbReference type="Pfam" id="PF00924"/>
    </source>
</evidence>
<keyword evidence="5 7" id="KW-1133">Transmembrane helix</keyword>
<dbReference type="InterPro" id="IPR049278">
    <property type="entry name" value="MS_channel_C"/>
</dbReference>
<evidence type="ECO:0000256" key="5">
    <source>
        <dbReference type="ARBA" id="ARBA00022989"/>
    </source>
</evidence>
<comment type="caution">
    <text evidence="11">The sequence shown here is derived from an EMBL/GenBank/DDBJ whole genome shotgun (WGS) entry which is preliminary data.</text>
</comment>
<dbReference type="InterPro" id="IPR008910">
    <property type="entry name" value="MSC_TM_helix"/>
</dbReference>
<evidence type="ECO:0000256" key="1">
    <source>
        <dbReference type="ARBA" id="ARBA00004651"/>
    </source>
</evidence>
<feature type="domain" description="Mechanosensitive ion channel MscS C-terminal" evidence="9">
    <location>
        <begin position="171"/>
        <end position="253"/>
    </location>
</feature>
<dbReference type="Pfam" id="PF05552">
    <property type="entry name" value="MS_channel_1st_1"/>
    <property type="match status" value="1"/>
</dbReference>
<evidence type="ECO:0000256" key="2">
    <source>
        <dbReference type="ARBA" id="ARBA00008017"/>
    </source>
</evidence>
<evidence type="ECO:0000259" key="10">
    <source>
        <dbReference type="Pfam" id="PF21088"/>
    </source>
</evidence>
<dbReference type="Gene3D" id="1.10.287.1260">
    <property type="match status" value="1"/>
</dbReference>
<dbReference type="GO" id="GO:0005886">
    <property type="term" value="C:plasma membrane"/>
    <property type="evidence" value="ECO:0007669"/>
    <property type="project" value="UniProtKB-SubCell"/>
</dbReference>
<comment type="similarity">
    <text evidence="2">Belongs to the MscS (TC 1.A.23) family.</text>
</comment>
<feature type="domain" description="Mechanosensitive ion channel transmembrane helices 2/3" evidence="10">
    <location>
        <begin position="56"/>
        <end position="97"/>
    </location>
</feature>
<dbReference type="InterPro" id="IPR011014">
    <property type="entry name" value="MscS_channel_TM-2"/>
</dbReference>
<evidence type="ECO:0000256" key="6">
    <source>
        <dbReference type="ARBA" id="ARBA00023136"/>
    </source>
</evidence>
<dbReference type="InterPro" id="IPR010920">
    <property type="entry name" value="LSM_dom_sf"/>
</dbReference>
<evidence type="ECO:0000313" key="11">
    <source>
        <dbReference type="EMBL" id="HIU27903.1"/>
    </source>
</evidence>
<dbReference type="PROSITE" id="PS01246">
    <property type="entry name" value="UPF0003"/>
    <property type="match status" value="1"/>
</dbReference>
<protein>
    <submittedName>
        <fullName evidence="11">Mechanosensitive ion channel family protein</fullName>
    </submittedName>
</protein>
<dbReference type="Gene3D" id="2.30.30.60">
    <property type="match status" value="1"/>
</dbReference>
<dbReference type="SUPFAM" id="SSF50182">
    <property type="entry name" value="Sm-like ribonucleoproteins"/>
    <property type="match status" value="1"/>
</dbReference>
<dbReference type="AlphaFoldDB" id="A0A9D1I645"/>